<evidence type="ECO:0000256" key="5">
    <source>
        <dbReference type="ARBA" id="ARBA00022692"/>
    </source>
</evidence>
<dbReference type="OrthoDB" id="9784671at2"/>
<dbReference type="InterPro" id="IPR051449">
    <property type="entry name" value="ABC-2_transporter_component"/>
</dbReference>
<dbReference type="RefSeq" id="WP_132828372.1">
    <property type="nucleotide sequence ID" value="NZ_SMFP01000004.1"/>
</dbReference>
<accession>A0A4R5EVN0</accession>
<dbReference type="InterPro" id="IPR013525">
    <property type="entry name" value="ABC2_TM"/>
</dbReference>
<comment type="similarity">
    <text evidence="2">Belongs to the ABC-2 integral membrane protein family.</text>
</comment>
<dbReference type="Proteomes" id="UP000294662">
    <property type="component" value="Unassembled WGS sequence"/>
</dbReference>
<dbReference type="GO" id="GO:0005886">
    <property type="term" value="C:plasma membrane"/>
    <property type="evidence" value="ECO:0007669"/>
    <property type="project" value="UniProtKB-SubCell"/>
</dbReference>
<dbReference type="InterPro" id="IPR047817">
    <property type="entry name" value="ABC2_TM_bact-type"/>
</dbReference>
<evidence type="ECO:0000256" key="8">
    <source>
        <dbReference type="SAM" id="Phobius"/>
    </source>
</evidence>
<evidence type="ECO:0000256" key="3">
    <source>
        <dbReference type="ARBA" id="ARBA00022448"/>
    </source>
</evidence>
<evidence type="ECO:0000256" key="1">
    <source>
        <dbReference type="ARBA" id="ARBA00004651"/>
    </source>
</evidence>
<keyword evidence="7 8" id="KW-0472">Membrane</keyword>
<dbReference type="PROSITE" id="PS51012">
    <property type="entry name" value="ABC_TM2"/>
    <property type="match status" value="1"/>
</dbReference>
<feature type="transmembrane region" description="Helical" evidence="8">
    <location>
        <begin position="24"/>
        <end position="44"/>
    </location>
</feature>
<sequence>MLRSLLNTLRLTIKELRALRGDKVMIVLIVYIFSLAVWMVSMAASTEVNDLSVAVVDEDHSPLSARLIDSIQEPLFAPPALIPPETAEQAQIDGDYVIVVSIPPNFEHDLRAGHTTTLLLSVDATAVAFAGTGATYMTYLLSQAITDYLQPGTADSSLVDVVFRNRFNPNLRAAWFSSVMQLMNNVTILMLILSGSSMIREREHGTIEHVLVMPVRPHEIVLSKILAMGLVILISSVASLILVVQGAMGVPVAGSLGLYVFGTAIYVVAIGSLGLMLASFTHNMGQFGLLVLPVIVILLLLSGGLTPLESMPDWLRYVMLWINPSAHFASFAQSVLYRGSGLALVYPELLAIAAMALVSLTMVLSRFRKILS</sequence>
<feature type="domain" description="ABC transmembrane type-2" evidence="9">
    <location>
        <begin position="143"/>
        <end position="370"/>
    </location>
</feature>
<keyword evidence="5 8" id="KW-0812">Transmembrane</keyword>
<organism evidence="10 11">
    <name type="scientific">Antarcticimicrobium sediminis</name>
    <dbReference type="NCBI Taxonomy" id="2546227"/>
    <lineage>
        <taxon>Bacteria</taxon>
        <taxon>Pseudomonadati</taxon>
        <taxon>Pseudomonadota</taxon>
        <taxon>Alphaproteobacteria</taxon>
        <taxon>Rhodobacterales</taxon>
        <taxon>Paracoccaceae</taxon>
        <taxon>Antarcticimicrobium</taxon>
    </lineage>
</organism>
<evidence type="ECO:0000256" key="2">
    <source>
        <dbReference type="ARBA" id="ARBA00007783"/>
    </source>
</evidence>
<dbReference type="Pfam" id="PF12698">
    <property type="entry name" value="ABC2_membrane_3"/>
    <property type="match status" value="1"/>
</dbReference>
<evidence type="ECO:0000313" key="11">
    <source>
        <dbReference type="Proteomes" id="UP000294662"/>
    </source>
</evidence>
<feature type="transmembrane region" description="Helical" evidence="8">
    <location>
        <begin position="256"/>
        <end position="280"/>
    </location>
</feature>
<dbReference type="AlphaFoldDB" id="A0A4R5EVN0"/>
<dbReference type="EMBL" id="SMFP01000004">
    <property type="protein sequence ID" value="TDE39039.1"/>
    <property type="molecule type" value="Genomic_DNA"/>
</dbReference>
<evidence type="ECO:0000259" key="9">
    <source>
        <dbReference type="PROSITE" id="PS51012"/>
    </source>
</evidence>
<keyword evidence="11" id="KW-1185">Reference proteome</keyword>
<name>A0A4R5EVN0_9RHOB</name>
<feature type="transmembrane region" description="Helical" evidence="8">
    <location>
        <begin position="225"/>
        <end position="244"/>
    </location>
</feature>
<keyword evidence="3" id="KW-0813">Transport</keyword>
<evidence type="ECO:0000256" key="7">
    <source>
        <dbReference type="ARBA" id="ARBA00023136"/>
    </source>
</evidence>
<keyword evidence="6 8" id="KW-1133">Transmembrane helix</keyword>
<feature type="transmembrane region" description="Helical" evidence="8">
    <location>
        <begin position="287"/>
        <end position="308"/>
    </location>
</feature>
<proteinExistence type="inferred from homology"/>
<dbReference type="Gene3D" id="3.40.1710.10">
    <property type="entry name" value="abc type-2 transporter like domain"/>
    <property type="match status" value="1"/>
</dbReference>
<keyword evidence="4" id="KW-1003">Cell membrane</keyword>
<reference evidence="10 11" key="1">
    <citation type="submission" date="2019-03" db="EMBL/GenBank/DDBJ databases">
        <authorList>
            <person name="Zhang S."/>
        </authorList>
    </citation>
    <scope>NUCLEOTIDE SEQUENCE [LARGE SCALE GENOMIC DNA]</scope>
    <source>
        <strain evidence="10 11">S4J41</strain>
    </source>
</reference>
<evidence type="ECO:0000256" key="4">
    <source>
        <dbReference type="ARBA" id="ARBA00022475"/>
    </source>
</evidence>
<comment type="caution">
    <text evidence="10">The sequence shown here is derived from an EMBL/GenBank/DDBJ whole genome shotgun (WGS) entry which is preliminary data.</text>
</comment>
<protein>
    <submittedName>
        <fullName evidence="10">ABC transporter permease</fullName>
    </submittedName>
</protein>
<dbReference type="PANTHER" id="PTHR30294:SF47">
    <property type="entry name" value="INNER MEMBRANE TRANSPORT PERMEASE YHHJ"/>
    <property type="match status" value="1"/>
</dbReference>
<feature type="transmembrane region" description="Helical" evidence="8">
    <location>
        <begin position="173"/>
        <end position="193"/>
    </location>
</feature>
<dbReference type="PANTHER" id="PTHR30294">
    <property type="entry name" value="MEMBRANE COMPONENT OF ABC TRANSPORTER YHHJ-RELATED"/>
    <property type="match status" value="1"/>
</dbReference>
<feature type="transmembrane region" description="Helical" evidence="8">
    <location>
        <begin position="349"/>
        <end position="367"/>
    </location>
</feature>
<evidence type="ECO:0000313" key="10">
    <source>
        <dbReference type="EMBL" id="TDE39039.1"/>
    </source>
</evidence>
<gene>
    <name evidence="10" type="ORF">E1B25_08500</name>
</gene>
<comment type="subcellular location">
    <subcellularLocation>
        <location evidence="1">Cell membrane</location>
        <topology evidence="1">Multi-pass membrane protein</topology>
    </subcellularLocation>
</comment>
<evidence type="ECO:0000256" key="6">
    <source>
        <dbReference type="ARBA" id="ARBA00022989"/>
    </source>
</evidence>
<dbReference type="GO" id="GO:0140359">
    <property type="term" value="F:ABC-type transporter activity"/>
    <property type="evidence" value="ECO:0007669"/>
    <property type="project" value="InterPro"/>
</dbReference>